<keyword evidence="2" id="KW-1185">Reference proteome</keyword>
<dbReference type="EMBL" id="LGSR01000013">
    <property type="protein sequence ID" value="KOS20708.1"/>
    <property type="molecule type" value="Genomic_DNA"/>
</dbReference>
<evidence type="ECO:0000313" key="1">
    <source>
        <dbReference type="EMBL" id="KOS20708.1"/>
    </source>
</evidence>
<protein>
    <submittedName>
        <fullName evidence="1">Uncharacterized protein</fullName>
    </submittedName>
</protein>
<dbReference type="OrthoDB" id="5131008at2759"/>
<name>A0A0M8MXF8_ESCWE</name>
<dbReference type="Proteomes" id="UP000053831">
    <property type="component" value="Unassembled WGS sequence"/>
</dbReference>
<accession>A0A0M8MXF8</accession>
<evidence type="ECO:0000313" key="2">
    <source>
        <dbReference type="Proteomes" id="UP000053831"/>
    </source>
</evidence>
<comment type="caution">
    <text evidence="1">The sequence shown here is derived from an EMBL/GenBank/DDBJ whole genome shotgun (WGS) entry which is preliminary data.</text>
</comment>
<sequence length="151" mass="17178">MADQKSRDLDKMAKGWSIAMQCSKKRLDRVYALDESRLSKVVEEGYLVLETVCLFVHSCVKSGQYLLPPAFWRLLQIEYGIVVYPSALTENIDPRGLDVDFTFTEVYDGHIVMHRSCDAKCPSRCPFQYLREPPPAYDEICQSGSSIVQSS</sequence>
<reference evidence="1 2" key="1">
    <citation type="submission" date="2015-07" db="EMBL/GenBank/DDBJ databases">
        <title>The genome of the fungus Escovopsis weberi, a specialized disease agent of ant agriculture.</title>
        <authorList>
            <person name="de Man T.J."/>
            <person name="Stajich J.E."/>
            <person name="Kubicek C.P."/>
            <person name="Chenthamara K."/>
            <person name="Atanasova L."/>
            <person name="Druzhinina I.S."/>
            <person name="Birnbaum S."/>
            <person name="Barribeau S.M."/>
            <person name="Teiling C."/>
            <person name="Suen G."/>
            <person name="Currie C."/>
            <person name="Gerardo N.M."/>
        </authorList>
    </citation>
    <scope>NUCLEOTIDE SEQUENCE [LARGE SCALE GENOMIC DNA]</scope>
</reference>
<gene>
    <name evidence="1" type="ORF">ESCO_004149</name>
</gene>
<dbReference type="AlphaFoldDB" id="A0A0M8MXF8"/>
<proteinExistence type="predicted"/>
<organism evidence="1 2">
    <name type="scientific">Escovopsis weberi</name>
    <dbReference type="NCBI Taxonomy" id="150374"/>
    <lineage>
        <taxon>Eukaryota</taxon>
        <taxon>Fungi</taxon>
        <taxon>Dikarya</taxon>
        <taxon>Ascomycota</taxon>
        <taxon>Pezizomycotina</taxon>
        <taxon>Sordariomycetes</taxon>
        <taxon>Hypocreomycetidae</taxon>
        <taxon>Hypocreales</taxon>
        <taxon>Hypocreaceae</taxon>
        <taxon>Escovopsis</taxon>
    </lineage>
</organism>